<dbReference type="RefSeq" id="XP_005786566.1">
    <property type="nucleotide sequence ID" value="XM_005786509.1"/>
</dbReference>
<sequence length="97" mass="10481">MVDPAEGMEFLFFARVRAVRCQWREFVSGDAVLADNARALVDGLVALNGLQGNHAFLGCGSLRSVTFVEGVRLIGDEAFRGSQLTEVTLPPSLERVG</sequence>
<protein>
    <submittedName>
        <fullName evidence="1">Uncharacterized protein</fullName>
    </submittedName>
</protein>
<name>A0A0D3KEF2_EMIH1</name>
<dbReference type="Proteomes" id="UP000013827">
    <property type="component" value="Unassembled WGS sequence"/>
</dbReference>
<dbReference type="AlphaFoldDB" id="A0A0D3KEF2"/>
<dbReference type="KEGG" id="ehx:EMIHUDRAFT_228784"/>
<accession>A0A0D3KEF2</accession>
<organism evidence="1 2">
    <name type="scientific">Emiliania huxleyi (strain CCMP1516)</name>
    <dbReference type="NCBI Taxonomy" id="280463"/>
    <lineage>
        <taxon>Eukaryota</taxon>
        <taxon>Haptista</taxon>
        <taxon>Haptophyta</taxon>
        <taxon>Prymnesiophyceae</taxon>
        <taxon>Isochrysidales</taxon>
        <taxon>Noelaerhabdaceae</taxon>
        <taxon>Emiliania</taxon>
    </lineage>
</organism>
<proteinExistence type="predicted"/>
<evidence type="ECO:0000313" key="2">
    <source>
        <dbReference type="Proteomes" id="UP000013827"/>
    </source>
</evidence>
<dbReference type="GeneID" id="17279407"/>
<reference evidence="1" key="2">
    <citation type="submission" date="2024-10" db="UniProtKB">
        <authorList>
            <consortium name="EnsemblProtists"/>
        </authorList>
    </citation>
    <scope>IDENTIFICATION</scope>
</reference>
<dbReference type="Pfam" id="PF13306">
    <property type="entry name" value="LRR_5"/>
    <property type="match status" value="1"/>
</dbReference>
<keyword evidence="2" id="KW-1185">Reference proteome</keyword>
<dbReference type="PaxDb" id="2903-EOD34137"/>
<dbReference type="Gene3D" id="3.80.10.10">
    <property type="entry name" value="Ribonuclease Inhibitor"/>
    <property type="match status" value="1"/>
</dbReference>
<dbReference type="EnsemblProtists" id="EOD34137">
    <property type="protein sequence ID" value="EOD34137"/>
    <property type="gene ID" value="EMIHUDRAFT_228784"/>
</dbReference>
<dbReference type="HOGENOM" id="CLU_2351086_0_0_1"/>
<dbReference type="InterPro" id="IPR032675">
    <property type="entry name" value="LRR_dom_sf"/>
</dbReference>
<reference evidence="2" key="1">
    <citation type="journal article" date="2013" name="Nature">
        <title>Pan genome of the phytoplankton Emiliania underpins its global distribution.</title>
        <authorList>
            <person name="Read B.A."/>
            <person name="Kegel J."/>
            <person name="Klute M.J."/>
            <person name="Kuo A."/>
            <person name="Lefebvre S.C."/>
            <person name="Maumus F."/>
            <person name="Mayer C."/>
            <person name="Miller J."/>
            <person name="Monier A."/>
            <person name="Salamov A."/>
            <person name="Young J."/>
            <person name="Aguilar M."/>
            <person name="Claverie J.M."/>
            <person name="Frickenhaus S."/>
            <person name="Gonzalez K."/>
            <person name="Herman E.K."/>
            <person name="Lin Y.C."/>
            <person name="Napier J."/>
            <person name="Ogata H."/>
            <person name="Sarno A.F."/>
            <person name="Shmutz J."/>
            <person name="Schroeder D."/>
            <person name="de Vargas C."/>
            <person name="Verret F."/>
            <person name="von Dassow P."/>
            <person name="Valentin K."/>
            <person name="Van de Peer Y."/>
            <person name="Wheeler G."/>
            <person name="Dacks J.B."/>
            <person name="Delwiche C.F."/>
            <person name="Dyhrman S.T."/>
            <person name="Glockner G."/>
            <person name="John U."/>
            <person name="Richards T."/>
            <person name="Worden A.Z."/>
            <person name="Zhang X."/>
            <person name="Grigoriev I.V."/>
            <person name="Allen A.E."/>
            <person name="Bidle K."/>
            <person name="Borodovsky M."/>
            <person name="Bowler C."/>
            <person name="Brownlee C."/>
            <person name="Cock J.M."/>
            <person name="Elias M."/>
            <person name="Gladyshev V.N."/>
            <person name="Groth M."/>
            <person name="Guda C."/>
            <person name="Hadaegh A."/>
            <person name="Iglesias-Rodriguez M.D."/>
            <person name="Jenkins J."/>
            <person name="Jones B.M."/>
            <person name="Lawson T."/>
            <person name="Leese F."/>
            <person name="Lindquist E."/>
            <person name="Lobanov A."/>
            <person name="Lomsadze A."/>
            <person name="Malik S.B."/>
            <person name="Marsh M.E."/>
            <person name="Mackinder L."/>
            <person name="Mock T."/>
            <person name="Mueller-Roeber B."/>
            <person name="Pagarete A."/>
            <person name="Parker M."/>
            <person name="Probert I."/>
            <person name="Quesneville H."/>
            <person name="Raines C."/>
            <person name="Rensing S.A."/>
            <person name="Riano-Pachon D.M."/>
            <person name="Richier S."/>
            <person name="Rokitta S."/>
            <person name="Shiraiwa Y."/>
            <person name="Soanes D.M."/>
            <person name="van der Giezen M."/>
            <person name="Wahlund T.M."/>
            <person name="Williams B."/>
            <person name="Wilson W."/>
            <person name="Wolfe G."/>
            <person name="Wurch L.L."/>
        </authorList>
    </citation>
    <scope>NUCLEOTIDE SEQUENCE</scope>
</reference>
<dbReference type="InterPro" id="IPR026906">
    <property type="entry name" value="LRR_5"/>
</dbReference>
<evidence type="ECO:0000313" key="1">
    <source>
        <dbReference type="EnsemblProtists" id="EOD34137"/>
    </source>
</evidence>